<proteinExistence type="predicted"/>
<gene>
    <name evidence="1" type="ORF">NP511_08310</name>
</gene>
<accession>A0AAF0PCM9</accession>
<dbReference type="RefSeq" id="WP_006649912.1">
    <property type="nucleotide sequence ID" value="NZ_CP101873.1"/>
</dbReference>
<sequence>MRVRRYIYDSDRAADHVDDVLERLAAREESIDRQDVAAAADRDDAIREAMLAVRESVRIGSNPDEIYDENGDPDFSAGVLITQAPTGRRHLYTGRDALEALSEATGADSDGT</sequence>
<evidence type="ECO:0000313" key="2">
    <source>
        <dbReference type="Proteomes" id="UP001224926"/>
    </source>
</evidence>
<dbReference type="AlphaFoldDB" id="A0AAF0PCM9"/>
<dbReference type="GeneID" id="84213937"/>
<reference evidence="1 2" key="1">
    <citation type="submission" date="2022-07" db="EMBL/GenBank/DDBJ databases">
        <title>Two temperate virus in Haloterrigena jeotgali A29.</title>
        <authorList>
            <person name="Deng X."/>
        </authorList>
    </citation>
    <scope>NUCLEOTIDE SEQUENCE [LARGE SCALE GENOMIC DNA]</scope>
    <source>
        <strain evidence="1 2">A29</strain>
    </source>
</reference>
<evidence type="ECO:0000313" key="1">
    <source>
        <dbReference type="EMBL" id="WMT09623.1"/>
    </source>
</evidence>
<dbReference type="Proteomes" id="UP001224926">
    <property type="component" value="Chromosome"/>
</dbReference>
<dbReference type="GeneID" id="39861618"/>
<dbReference type="EMBL" id="CP101873">
    <property type="protein sequence ID" value="WMT09623.1"/>
    <property type="molecule type" value="Genomic_DNA"/>
</dbReference>
<protein>
    <submittedName>
        <fullName evidence="1">Uncharacterized protein</fullName>
    </submittedName>
</protein>
<organism evidence="1 2">
    <name type="scientific">Natrinema thermotolerans</name>
    <dbReference type="NCBI Taxonomy" id="121872"/>
    <lineage>
        <taxon>Archaea</taxon>
        <taxon>Methanobacteriati</taxon>
        <taxon>Methanobacteriota</taxon>
        <taxon>Stenosarchaea group</taxon>
        <taxon>Halobacteria</taxon>
        <taxon>Halobacteriales</taxon>
        <taxon>Natrialbaceae</taxon>
        <taxon>Natrinema</taxon>
    </lineage>
</organism>
<keyword evidence="2" id="KW-1185">Reference proteome</keyword>
<name>A0AAF0PCM9_9EURY</name>